<dbReference type="GO" id="GO:0016788">
    <property type="term" value="F:hydrolase activity, acting on ester bonds"/>
    <property type="evidence" value="ECO:0007669"/>
    <property type="project" value="InterPro"/>
</dbReference>
<comment type="subcellular location">
    <subcellularLocation>
        <location evidence="1">Endoplasmic reticulum membrane</location>
    </subcellularLocation>
</comment>
<keyword evidence="1 3" id="KW-0378">Hydrolase</keyword>
<dbReference type="GO" id="GO:0015031">
    <property type="term" value="P:protein transport"/>
    <property type="evidence" value="ECO:0007669"/>
    <property type="project" value="UniProtKB-KW"/>
</dbReference>
<keyword evidence="4" id="KW-1185">Reference proteome</keyword>
<comment type="function">
    <text evidence="1">Involved in inositol deacylation of GPI-anchored proteins which plays important roles in the quality control and ER-associated degradation of GPI-anchored proteins.</text>
</comment>
<reference evidence="3 4" key="1">
    <citation type="submission" date="2016-07" db="EMBL/GenBank/DDBJ databases">
        <title>Pervasive Adenine N6-methylation of Active Genes in Fungi.</title>
        <authorList>
            <consortium name="DOE Joint Genome Institute"/>
            <person name="Mondo S.J."/>
            <person name="Dannebaum R.O."/>
            <person name="Kuo R.C."/>
            <person name="Labutti K."/>
            <person name="Haridas S."/>
            <person name="Kuo A."/>
            <person name="Salamov A."/>
            <person name="Ahrendt S.R."/>
            <person name="Lipzen A."/>
            <person name="Sullivan W."/>
            <person name="Andreopoulos W.B."/>
            <person name="Clum A."/>
            <person name="Lindquist E."/>
            <person name="Daum C."/>
            <person name="Ramamoorthy G.K."/>
            <person name="Gryganskyi A."/>
            <person name="Culley D."/>
            <person name="Magnuson J.K."/>
            <person name="James T.Y."/>
            <person name="O'Malley M.A."/>
            <person name="Stajich J.E."/>
            <person name="Spatafora J.W."/>
            <person name="Visel A."/>
            <person name="Grigoriev I.V."/>
        </authorList>
    </citation>
    <scope>NUCLEOTIDE SEQUENCE [LARGE SCALE GENOMIC DNA]</scope>
    <source>
        <strain evidence="3 4">CBS 931.73</strain>
    </source>
</reference>
<dbReference type="InParanoid" id="A0A1Y1Y020"/>
<dbReference type="Pfam" id="PF07819">
    <property type="entry name" value="PGAP1"/>
    <property type="match status" value="1"/>
</dbReference>
<dbReference type="Proteomes" id="UP000193498">
    <property type="component" value="Unassembled WGS sequence"/>
</dbReference>
<comment type="similarity">
    <text evidence="1">Belongs to the GPI inositol-deacylase family.</text>
</comment>
<dbReference type="STRING" id="1314790.A0A1Y1Y020"/>
<dbReference type="OrthoDB" id="5592486at2759"/>
<evidence type="ECO:0000259" key="2">
    <source>
        <dbReference type="Pfam" id="PF07819"/>
    </source>
</evidence>
<organism evidence="3 4">
    <name type="scientific">Basidiobolus meristosporus CBS 931.73</name>
    <dbReference type="NCBI Taxonomy" id="1314790"/>
    <lineage>
        <taxon>Eukaryota</taxon>
        <taxon>Fungi</taxon>
        <taxon>Fungi incertae sedis</taxon>
        <taxon>Zoopagomycota</taxon>
        <taxon>Entomophthoromycotina</taxon>
        <taxon>Basidiobolomycetes</taxon>
        <taxon>Basidiobolales</taxon>
        <taxon>Basidiobolaceae</taxon>
        <taxon>Basidiobolus</taxon>
    </lineage>
</organism>
<dbReference type="EC" id="3.1.-.-" evidence="1"/>
<keyword evidence="1" id="KW-0813">Transport</keyword>
<feature type="non-terminal residue" evidence="3">
    <location>
        <position position="230"/>
    </location>
</feature>
<name>A0A1Y1Y020_9FUNG</name>
<dbReference type="Gene3D" id="3.40.50.1820">
    <property type="entry name" value="alpha/beta hydrolase"/>
    <property type="match status" value="1"/>
</dbReference>
<dbReference type="EMBL" id="MCFE01000324">
    <property type="protein sequence ID" value="ORX91363.1"/>
    <property type="molecule type" value="Genomic_DNA"/>
</dbReference>
<keyword evidence="1" id="KW-0472">Membrane</keyword>
<dbReference type="InterPro" id="IPR029058">
    <property type="entry name" value="AB_hydrolase_fold"/>
</dbReference>
<dbReference type="SUPFAM" id="SSF53474">
    <property type="entry name" value="alpha/beta-Hydrolases"/>
    <property type="match status" value="1"/>
</dbReference>
<sequence>PRNPIALCHGLFGFDTLGPQLIPDLQIHYWRGIPEALQQLGARVFVTKVSSIGSIHDRALALDKVLQGTLDKGKEQVNLIGHSMGGLDARYLVAHIQPQHYRVASVTTVGTPHHGSTFMDFCRDYTGLGSSVLRWHGFWKYAKSCLDYPAYSNLTTDYLRDHFNPNTPDNPAVQYFSYAGDPERMSIFSPLRGPWEVIRAREGPNDGLVSVKSAQWGQLVETVPANHLDL</sequence>
<dbReference type="PANTHER" id="PTHR11440">
    <property type="entry name" value="LECITHIN-CHOLESTEROL ACYLTRANSFERASE-RELATED"/>
    <property type="match status" value="1"/>
</dbReference>
<keyword evidence="1" id="KW-0653">Protein transport</keyword>
<gene>
    <name evidence="3" type="ORF">K493DRAFT_164792</name>
</gene>
<dbReference type="AlphaFoldDB" id="A0A1Y1Y020"/>
<evidence type="ECO:0000256" key="1">
    <source>
        <dbReference type="RuleBase" id="RU365011"/>
    </source>
</evidence>
<protein>
    <recommendedName>
        <fullName evidence="1">GPI inositol-deacylase</fullName>
        <ecNumber evidence="1">3.1.-.-</ecNumber>
    </recommendedName>
</protein>
<feature type="non-terminal residue" evidence="3">
    <location>
        <position position="1"/>
    </location>
</feature>
<evidence type="ECO:0000313" key="3">
    <source>
        <dbReference type="EMBL" id="ORX91363.1"/>
    </source>
</evidence>
<comment type="caution">
    <text evidence="3">The sequence shown here is derived from an EMBL/GenBank/DDBJ whole genome shotgun (WGS) entry which is preliminary data.</text>
</comment>
<evidence type="ECO:0000313" key="4">
    <source>
        <dbReference type="Proteomes" id="UP000193498"/>
    </source>
</evidence>
<proteinExistence type="inferred from homology"/>
<keyword evidence="1" id="KW-0256">Endoplasmic reticulum</keyword>
<dbReference type="GO" id="GO:0005789">
    <property type="term" value="C:endoplasmic reticulum membrane"/>
    <property type="evidence" value="ECO:0007669"/>
    <property type="project" value="UniProtKB-SubCell"/>
</dbReference>
<feature type="domain" description="GPI inositol-deacylase PGAP1-like alpha/beta" evidence="2">
    <location>
        <begin position="71"/>
        <end position="118"/>
    </location>
</feature>
<dbReference type="InterPro" id="IPR012908">
    <property type="entry name" value="PGAP1-ab_dom-like"/>
</dbReference>
<accession>A0A1Y1Y020</accession>